<sequence>MNDKHEKGAMQVDVQLVRDLAALLDDTNLTEIEVEDGDRKIRVARKVGGGAGVPAYVAAPAPVAA</sequence>
<evidence type="ECO:0000313" key="1">
    <source>
        <dbReference type="EMBL" id="EQB32681.1"/>
    </source>
</evidence>
<protein>
    <recommendedName>
        <fullName evidence="3">Acetyl-CoA carboxylase</fullName>
    </recommendedName>
</protein>
<comment type="caution">
    <text evidence="1">The sequence shown here is derived from an EMBL/GenBank/DDBJ whole genome shotgun (WGS) entry which is preliminary data.</text>
</comment>
<evidence type="ECO:0008006" key="3">
    <source>
        <dbReference type="Google" id="ProtNLM"/>
    </source>
</evidence>
<accession>T0J429</accession>
<dbReference type="STRING" id="1346791.M529_08155"/>
<reference evidence="1 2" key="1">
    <citation type="journal article" date="2013" name="Genome Announc.">
        <title>Draft Genome Sequence of Sphingobium ummariense Strain RL-3, a Hexachlorocyclohexane-Degrading Bacterium.</title>
        <authorList>
            <person name="Kohli P."/>
            <person name="Dua A."/>
            <person name="Sangwan N."/>
            <person name="Oldach P."/>
            <person name="Khurana J.P."/>
            <person name="Lal R."/>
        </authorList>
    </citation>
    <scope>NUCLEOTIDE SEQUENCE [LARGE SCALE GENOMIC DNA]</scope>
    <source>
        <strain evidence="1 2">RL-3</strain>
    </source>
</reference>
<evidence type="ECO:0000313" key="2">
    <source>
        <dbReference type="Proteomes" id="UP000015523"/>
    </source>
</evidence>
<dbReference type="eggNOG" id="COG0511">
    <property type="taxonomic scope" value="Bacteria"/>
</dbReference>
<name>T0J429_9SPHN</name>
<keyword evidence="2" id="KW-1185">Reference proteome</keyword>
<organism evidence="1 2">
    <name type="scientific">Sphingobium ummariense RL-3</name>
    <dbReference type="NCBI Taxonomy" id="1346791"/>
    <lineage>
        <taxon>Bacteria</taxon>
        <taxon>Pseudomonadati</taxon>
        <taxon>Pseudomonadota</taxon>
        <taxon>Alphaproteobacteria</taxon>
        <taxon>Sphingomonadales</taxon>
        <taxon>Sphingomonadaceae</taxon>
        <taxon>Sphingobium</taxon>
    </lineage>
</organism>
<dbReference type="Proteomes" id="UP000015523">
    <property type="component" value="Unassembled WGS sequence"/>
</dbReference>
<feature type="non-terminal residue" evidence="1">
    <location>
        <position position="65"/>
    </location>
</feature>
<gene>
    <name evidence="1" type="ORF">M529_08155</name>
</gene>
<proteinExistence type="predicted"/>
<dbReference type="EMBL" id="AUWY01000059">
    <property type="protein sequence ID" value="EQB32681.1"/>
    <property type="molecule type" value="Genomic_DNA"/>
</dbReference>
<dbReference type="AlphaFoldDB" id="T0J429"/>